<keyword evidence="2" id="KW-1185">Reference proteome</keyword>
<organism evidence="1 2">
    <name type="scientific">Nephila pilipes</name>
    <name type="common">Giant wood spider</name>
    <name type="synonym">Nephila maculata</name>
    <dbReference type="NCBI Taxonomy" id="299642"/>
    <lineage>
        <taxon>Eukaryota</taxon>
        <taxon>Metazoa</taxon>
        <taxon>Ecdysozoa</taxon>
        <taxon>Arthropoda</taxon>
        <taxon>Chelicerata</taxon>
        <taxon>Arachnida</taxon>
        <taxon>Araneae</taxon>
        <taxon>Araneomorphae</taxon>
        <taxon>Entelegynae</taxon>
        <taxon>Araneoidea</taxon>
        <taxon>Nephilidae</taxon>
        <taxon>Nephila</taxon>
    </lineage>
</organism>
<name>A0A8X6R709_NEPPI</name>
<accession>A0A8X6R709</accession>
<dbReference type="EMBL" id="BMAW01039738">
    <property type="protein sequence ID" value="GFU56978.1"/>
    <property type="molecule type" value="Genomic_DNA"/>
</dbReference>
<reference evidence="1" key="1">
    <citation type="submission" date="2020-08" db="EMBL/GenBank/DDBJ databases">
        <title>Multicomponent nature underlies the extraordinary mechanical properties of spider dragline silk.</title>
        <authorList>
            <person name="Kono N."/>
            <person name="Nakamura H."/>
            <person name="Mori M."/>
            <person name="Yoshida Y."/>
            <person name="Ohtoshi R."/>
            <person name="Malay A.D."/>
            <person name="Moran D.A.P."/>
            <person name="Tomita M."/>
            <person name="Numata K."/>
            <person name="Arakawa K."/>
        </authorList>
    </citation>
    <scope>NUCLEOTIDE SEQUENCE</scope>
</reference>
<gene>
    <name evidence="1" type="ORF">NPIL_398991</name>
</gene>
<evidence type="ECO:0000313" key="1">
    <source>
        <dbReference type="EMBL" id="GFU56978.1"/>
    </source>
</evidence>
<proteinExistence type="predicted"/>
<dbReference type="AlphaFoldDB" id="A0A8X6R709"/>
<sequence>MDGSSIIRPTHFSSQMKTLATPHYRAKLAGLVFWKTVPWSSTSRRGQSFRENNVIISSPPAIIHHFRPVGPPVSYSPSAFSG</sequence>
<comment type="caution">
    <text evidence="1">The sequence shown here is derived from an EMBL/GenBank/DDBJ whole genome shotgun (WGS) entry which is preliminary data.</text>
</comment>
<evidence type="ECO:0000313" key="2">
    <source>
        <dbReference type="Proteomes" id="UP000887013"/>
    </source>
</evidence>
<protein>
    <submittedName>
        <fullName evidence="1">Uncharacterized protein</fullName>
    </submittedName>
</protein>
<dbReference type="Proteomes" id="UP000887013">
    <property type="component" value="Unassembled WGS sequence"/>
</dbReference>